<name>A0A917B0Y5_9MICO</name>
<accession>A0A917B0Y5</accession>
<evidence type="ECO:0000313" key="2">
    <source>
        <dbReference type="EMBL" id="GGF12847.1"/>
    </source>
</evidence>
<dbReference type="Proteomes" id="UP000598775">
    <property type="component" value="Unassembled WGS sequence"/>
</dbReference>
<organism evidence="2 3">
    <name type="scientific">Subtercola lobariae</name>
    <dbReference type="NCBI Taxonomy" id="1588641"/>
    <lineage>
        <taxon>Bacteria</taxon>
        <taxon>Bacillati</taxon>
        <taxon>Actinomycetota</taxon>
        <taxon>Actinomycetes</taxon>
        <taxon>Micrococcales</taxon>
        <taxon>Microbacteriaceae</taxon>
        <taxon>Subtercola</taxon>
    </lineage>
</organism>
<proteinExistence type="predicted"/>
<keyword evidence="1" id="KW-1133">Transmembrane helix</keyword>
<keyword evidence="3" id="KW-1185">Reference proteome</keyword>
<evidence type="ECO:0000313" key="3">
    <source>
        <dbReference type="Proteomes" id="UP000598775"/>
    </source>
</evidence>
<dbReference type="AlphaFoldDB" id="A0A917B0Y5"/>
<evidence type="ECO:0000256" key="1">
    <source>
        <dbReference type="SAM" id="Phobius"/>
    </source>
</evidence>
<sequence length="112" mass="11668">MKQANFGTPILSVLVAVAISVALVLLGETWVPKLGSRASRVIISLAGVGMMVVQTHAVVLWVLGTPPSGSAIALILALVVPWTVALIVVRTPLAPWLVGTASKRKRLASVEP</sequence>
<keyword evidence="1" id="KW-0472">Membrane</keyword>
<feature type="transmembrane region" description="Helical" evidence="1">
    <location>
        <begin position="38"/>
        <end position="63"/>
    </location>
</feature>
<protein>
    <submittedName>
        <fullName evidence="2">Uncharacterized protein</fullName>
    </submittedName>
</protein>
<gene>
    <name evidence="2" type="ORF">GCM10011399_03470</name>
</gene>
<keyword evidence="1" id="KW-0812">Transmembrane</keyword>
<reference evidence="2 3" key="1">
    <citation type="journal article" date="2014" name="Int. J. Syst. Evol. Microbiol.">
        <title>Complete genome sequence of Corynebacterium casei LMG S-19264T (=DSM 44701T), isolated from a smear-ripened cheese.</title>
        <authorList>
            <consortium name="US DOE Joint Genome Institute (JGI-PGF)"/>
            <person name="Walter F."/>
            <person name="Albersmeier A."/>
            <person name="Kalinowski J."/>
            <person name="Ruckert C."/>
        </authorList>
    </citation>
    <scope>NUCLEOTIDE SEQUENCE [LARGE SCALE GENOMIC DNA]</scope>
    <source>
        <strain evidence="2 3">CGMCC 1.12976</strain>
    </source>
</reference>
<feature type="transmembrane region" description="Helical" evidence="1">
    <location>
        <begin position="6"/>
        <end position="26"/>
    </location>
</feature>
<feature type="transmembrane region" description="Helical" evidence="1">
    <location>
        <begin position="69"/>
        <end position="89"/>
    </location>
</feature>
<comment type="caution">
    <text evidence="2">The sequence shown here is derived from an EMBL/GenBank/DDBJ whole genome shotgun (WGS) entry which is preliminary data.</text>
</comment>
<dbReference type="EMBL" id="BMGP01000001">
    <property type="protein sequence ID" value="GGF12847.1"/>
    <property type="molecule type" value="Genomic_DNA"/>
</dbReference>